<feature type="region of interest" description="Disordered" evidence="1">
    <location>
        <begin position="383"/>
        <end position="429"/>
    </location>
</feature>
<name>A0ABQ9WMJ4_9EUKA</name>
<feature type="compositionally biased region" description="Polar residues" evidence="1">
    <location>
        <begin position="73"/>
        <end position="85"/>
    </location>
</feature>
<gene>
    <name evidence="2" type="ORF">BLNAU_24394</name>
</gene>
<feature type="compositionally biased region" description="Acidic residues" evidence="1">
    <location>
        <begin position="400"/>
        <end position="419"/>
    </location>
</feature>
<dbReference type="EMBL" id="JARBJD010000620">
    <property type="protein sequence ID" value="KAK2940699.1"/>
    <property type="molecule type" value="Genomic_DNA"/>
</dbReference>
<feature type="compositionally biased region" description="Basic and acidic residues" evidence="1">
    <location>
        <begin position="420"/>
        <end position="429"/>
    </location>
</feature>
<evidence type="ECO:0000256" key="1">
    <source>
        <dbReference type="SAM" id="MobiDB-lite"/>
    </source>
</evidence>
<evidence type="ECO:0000313" key="2">
    <source>
        <dbReference type="EMBL" id="KAK2940699.1"/>
    </source>
</evidence>
<feature type="compositionally biased region" description="Basic and acidic residues" evidence="1">
    <location>
        <begin position="383"/>
        <end position="393"/>
    </location>
</feature>
<feature type="compositionally biased region" description="Low complexity" evidence="1">
    <location>
        <begin position="86"/>
        <end position="102"/>
    </location>
</feature>
<reference evidence="2 3" key="1">
    <citation type="journal article" date="2022" name="bioRxiv">
        <title>Genomics of Preaxostyla Flagellates Illuminates Evolutionary Transitions and the Path Towards Mitochondrial Loss.</title>
        <authorList>
            <person name="Novak L.V.F."/>
            <person name="Treitli S.C."/>
            <person name="Pyrih J."/>
            <person name="Halakuc P."/>
            <person name="Pipaliya S.V."/>
            <person name="Vacek V."/>
            <person name="Brzon O."/>
            <person name="Soukal P."/>
            <person name="Eme L."/>
            <person name="Dacks J.B."/>
            <person name="Karnkowska A."/>
            <person name="Elias M."/>
            <person name="Hampl V."/>
        </authorList>
    </citation>
    <scope>NUCLEOTIDE SEQUENCE [LARGE SCALE GENOMIC DNA]</scope>
    <source>
        <strain evidence="2">NAU3</strain>
        <tissue evidence="2">Gut</tissue>
    </source>
</reference>
<sequence length="522" mass="58803">MNATNWLTGHPFPPAPIPPLQPYPVSPRPYAISEVFVIPQVRDIPPVHSDEPITPSRSPSLLATLFSPSTVIDKNPSTASVNLPHSRSQQSRRTSSTSPPTQIAAESQRIAEDAEFAFFNAHHTHPSSHSLHLPSFNPCTRQHTPIPSTNIANTLPPAYNFTEQSSLLAVVIAVDMMMGMLAGFLSLSHRSQRITAALGRISDPPNHVPFVNDRLINSFSYHTIGTHFDTPILNINVHNPHEKTLVYVISPTGRKRQASLPFNQLHYFIFTRSFSRDLFTQHYINFFTLFGDEIHLIGISSSLDTQFEYDGSVPTIRVVSNPAVDFRFIDADGDLRSVYFDQQRLVLEVEADVFLKRTIQRAVDARIILRFVDGQEADSKMDGVDCEWADKSDIGSNEENSAEDGDEDAHNEEETEEGDRDSYDPHFDLKSEHSLDSIGHIQHLFTEQASNSDTDDALSSDKREIVQKAHPQRRRNVVSRYNRNYNTSLTPKYPVQPLFTTVSLRLVKVRTICTVRRDERNG</sequence>
<dbReference type="Proteomes" id="UP001281761">
    <property type="component" value="Unassembled WGS sequence"/>
</dbReference>
<accession>A0ABQ9WMJ4</accession>
<evidence type="ECO:0000313" key="3">
    <source>
        <dbReference type="Proteomes" id="UP001281761"/>
    </source>
</evidence>
<proteinExistence type="predicted"/>
<feature type="region of interest" description="Disordered" evidence="1">
    <location>
        <begin position="449"/>
        <end position="474"/>
    </location>
</feature>
<protein>
    <submittedName>
        <fullName evidence="2">Uncharacterized protein</fullName>
    </submittedName>
</protein>
<feature type="region of interest" description="Disordered" evidence="1">
    <location>
        <begin position="73"/>
        <end position="107"/>
    </location>
</feature>
<comment type="caution">
    <text evidence="2">The sequence shown here is derived from an EMBL/GenBank/DDBJ whole genome shotgun (WGS) entry which is preliminary data.</text>
</comment>
<organism evidence="2 3">
    <name type="scientific">Blattamonas nauphoetae</name>
    <dbReference type="NCBI Taxonomy" id="2049346"/>
    <lineage>
        <taxon>Eukaryota</taxon>
        <taxon>Metamonada</taxon>
        <taxon>Preaxostyla</taxon>
        <taxon>Oxymonadida</taxon>
        <taxon>Blattamonas</taxon>
    </lineage>
</organism>
<keyword evidence="3" id="KW-1185">Reference proteome</keyword>